<keyword evidence="1" id="KW-1133">Transmembrane helix</keyword>
<proteinExistence type="predicted"/>
<comment type="caution">
    <text evidence="2">The sequence shown here is derived from an EMBL/GenBank/DDBJ whole genome shotgun (WGS) entry which is preliminary data.</text>
</comment>
<accession>A0AA36GK07</accession>
<feature type="transmembrane region" description="Helical" evidence="1">
    <location>
        <begin position="34"/>
        <end position="58"/>
    </location>
</feature>
<keyword evidence="3" id="KW-1185">Reference proteome</keyword>
<keyword evidence="1" id="KW-0812">Transmembrane</keyword>
<protein>
    <submittedName>
        <fullName evidence="2">Uncharacterized protein</fullName>
    </submittedName>
</protein>
<dbReference type="EMBL" id="CATQJL010000001">
    <property type="protein sequence ID" value="CAJ0590155.1"/>
    <property type="molecule type" value="Genomic_DNA"/>
</dbReference>
<evidence type="ECO:0000313" key="2">
    <source>
        <dbReference type="EMBL" id="CAJ0590155.1"/>
    </source>
</evidence>
<dbReference type="AlphaFoldDB" id="A0AA36GK07"/>
<evidence type="ECO:0000313" key="3">
    <source>
        <dbReference type="Proteomes" id="UP001176961"/>
    </source>
</evidence>
<dbReference type="Proteomes" id="UP001176961">
    <property type="component" value="Unassembled WGS sequence"/>
</dbReference>
<gene>
    <name evidence="2" type="ORF">CYNAS_LOCUS2138</name>
</gene>
<name>A0AA36GK07_CYLNA</name>
<reference evidence="2" key="1">
    <citation type="submission" date="2023-07" db="EMBL/GenBank/DDBJ databases">
        <authorList>
            <consortium name="CYATHOMIX"/>
        </authorList>
    </citation>
    <scope>NUCLEOTIDE SEQUENCE</scope>
    <source>
        <strain evidence="2">N/A</strain>
    </source>
</reference>
<sequence>MNPTEDPGISNTTWGPELIEVADFSSGANESWNWIVALIIVIVFAATIVSIFVVRLLYQKVVNRRAREEAAKRTAEGY</sequence>
<evidence type="ECO:0000256" key="1">
    <source>
        <dbReference type="SAM" id="Phobius"/>
    </source>
</evidence>
<keyword evidence="1" id="KW-0472">Membrane</keyword>
<organism evidence="2 3">
    <name type="scientific">Cylicocyclus nassatus</name>
    <name type="common">Nematode worm</name>
    <dbReference type="NCBI Taxonomy" id="53992"/>
    <lineage>
        <taxon>Eukaryota</taxon>
        <taxon>Metazoa</taxon>
        <taxon>Ecdysozoa</taxon>
        <taxon>Nematoda</taxon>
        <taxon>Chromadorea</taxon>
        <taxon>Rhabditida</taxon>
        <taxon>Rhabditina</taxon>
        <taxon>Rhabditomorpha</taxon>
        <taxon>Strongyloidea</taxon>
        <taxon>Strongylidae</taxon>
        <taxon>Cylicocyclus</taxon>
    </lineage>
</organism>